<reference evidence="3" key="1">
    <citation type="submission" date="2018-06" db="EMBL/GenBank/DDBJ databases">
        <title>Description of Blautia argi sp. nov., a new anaerobic isolated from dog feces.</title>
        <authorList>
            <person name="Chang Y.-H."/>
            <person name="Paek J."/>
            <person name="Shin Y."/>
        </authorList>
    </citation>
    <scope>NUCLEOTIDE SEQUENCE [LARGE SCALE GENOMIC DNA]</scope>
    <source>
        <strain evidence="3">KCTC 15426</strain>
    </source>
</reference>
<dbReference type="EMBL" id="CP030280">
    <property type="protein sequence ID" value="AWY97351.1"/>
    <property type="molecule type" value="Genomic_DNA"/>
</dbReference>
<keyword evidence="1" id="KW-0812">Transmembrane</keyword>
<gene>
    <name evidence="2" type="ORF">DQQ01_03415</name>
</gene>
<proteinExistence type="predicted"/>
<sequence>MLHMLYAIHDFKERAEISANCFAKLHPFVFFLSVFIGMPVLTLGAVFLFSSVLVVPMALVLGWT</sequence>
<accession>A0A2Z4U8I6</accession>
<dbReference type="AlphaFoldDB" id="A0A2Z4U8I6"/>
<dbReference type="KEGG" id="blau:DQQ01_03415"/>
<dbReference type="OrthoDB" id="1974344at2"/>
<keyword evidence="3" id="KW-1185">Reference proteome</keyword>
<evidence type="ECO:0000256" key="1">
    <source>
        <dbReference type="SAM" id="Phobius"/>
    </source>
</evidence>
<dbReference type="Proteomes" id="UP000250003">
    <property type="component" value="Chromosome"/>
</dbReference>
<organism evidence="2 3">
    <name type="scientific">Blautia argi</name>
    <dbReference type="NCBI Taxonomy" id="1912897"/>
    <lineage>
        <taxon>Bacteria</taxon>
        <taxon>Bacillati</taxon>
        <taxon>Bacillota</taxon>
        <taxon>Clostridia</taxon>
        <taxon>Lachnospirales</taxon>
        <taxon>Lachnospiraceae</taxon>
        <taxon>Blautia</taxon>
    </lineage>
</organism>
<evidence type="ECO:0000313" key="3">
    <source>
        <dbReference type="Proteomes" id="UP000250003"/>
    </source>
</evidence>
<evidence type="ECO:0000313" key="2">
    <source>
        <dbReference type="EMBL" id="AWY97351.1"/>
    </source>
</evidence>
<keyword evidence="1" id="KW-0472">Membrane</keyword>
<name>A0A2Z4U8I6_9FIRM</name>
<protein>
    <submittedName>
        <fullName evidence="2">Uncharacterized protein</fullName>
    </submittedName>
</protein>
<feature type="transmembrane region" description="Helical" evidence="1">
    <location>
        <begin position="28"/>
        <end position="61"/>
    </location>
</feature>
<keyword evidence="1" id="KW-1133">Transmembrane helix</keyword>
<dbReference type="RefSeq" id="WP_111918411.1">
    <property type="nucleotide sequence ID" value="NZ_CAUWHR010000005.1"/>
</dbReference>